<dbReference type="Pfam" id="PF00561">
    <property type="entry name" value="Abhydrolase_1"/>
    <property type="match status" value="1"/>
</dbReference>
<dbReference type="PANTHER" id="PTHR43798">
    <property type="entry name" value="MONOACYLGLYCEROL LIPASE"/>
    <property type="match status" value="1"/>
</dbReference>
<dbReference type="Proteomes" id="UP000789390">
    <property type="component" value="Unassembled WGS sequence"/>
</dbReference>
<evidence type="ECO:0000256" key="1">
    <source>
        <dbReference type="ARBA" id="ARBA00008645"/>
    </source>
</evidence>
<dbReference type="InterPro" id="IPR029058">
    <property type="entry name" value="AB_hydrolase_fold"/>
</dbReference>
<proteinExistence type="inferred from homology"/>
<evidence type="ECO:0000313" key="5">
    <source>
        <dbReference type="Proteomes" id="UP000789390"/>
    </source>
</evidence>
<dbReference type="OrthoDB" id="190201at2759"/>
<comment type="similarity">
    <text evidence="1">Belongs to the AB hydrolase superfamily.</text>
</comment>
<comment type="caution">
    <text evidence="4">The sequence shown here is derived from an EMBL/GenBank/DDBJ whole genome shotgun (WGS) entry which is preliminary data.</text>
</comment>
<organism evidence="4 5">
    <name type="scientific">Daphnia galeata</name>
    <dbReference type="NCBI Taxonomy" id="27404"/>
    <lineage>
        <taxon>Eukaryota</taxon>
        <taxon>Metazoa</taxon>
        <taxon>Ecdysozoa</taxon>
        <taxon>Arthropoda</taxon>
        <taxon>Crustacea</taxon>
        <taxon>Branchiopoda</taxon>
        <taxon>Diplostraca</taxon>
        <taxon>Cladocera</taxon>
        <taxon>Anomopoda</taxon>
        <taxon>Daphniidae</taxon>
        <taxon>Daphnia</taxon>
    </lineage>
</organism>
<evidence type="ECO:0000256" key="2">
    <source>
        <dbReference type="ARBA" id="ARBA00022801"/>
    </source>
</evidence>
<dbReference type="GO" id="GO:0016020">
    <property type="term" value="C:membrane"/>
    <property type="evidence" value="ECO:0007669"/>
    <property type="project" value="TreeGrafter"/>
</dbReference>
<feature type="domain" description="AB hydrolase-1" evidence="3">
    <location>
        <begin position="146"/>
        <end position="253"/>
    </location>
</feature>
<dbReference type="AlphaFoldDB" id="A0A8J2WLR2"/>
<evidence type="ECO:0000313" key="4">
    <source>
        <dbReference type="EMBL" id="CAH0107590.1"/>
    </source>
</evidence>
<protein>
    <recommendedName>
        <fullName evidence="3">AB hydrolase-1 domain-containing protein</fullName>
    </recommendedName>
</protein>
<dbReference type="InterPro" id="IPR000073">
    <property type="entry name" value="AB_hydrolase_1"/>
</dbReference>
<accession>A0A8J2WLR2</accession>
<reference evidence="4" key="1">
    <citation type="submission" date="2021-11" db="EMBL/GenBank/DDBJ databases">
        <authorList>
            <person name="Schell T."/>
        </authorList>
    </citation>
    <scope>NUCLEOTIDE SEQUENCE</scope>
    <source>
        <strain evidence="4">M5</strain>
    </source>
</reference>
<keyword evidence="5" id="KW-1185">Reference proteome</keyword>
<dbReference type="Gene3D" id="3.40.50.1820">
    <property type="entry name" value="alpha/beta hydrolase"/>
    <property type="match status" value="1"/>
</dbReference>
<dbReference type="SUPFAM" id="SSF53474">
    <property type="entry name" value="alpha/beta-Hydrolases"/>
    <property type="match status" value="1"/>
</dbReference>
<dbReference type="GO" id="GO:0016787">
    <property type="term" value="F:hydrolase activity"/>
    <property type="evidence" value="ECO:0007669"/>
    <property type="project" value="UniProtKB-KW"/>
</dbReference>
<name>A0A8J2WLR2_9CRUS</name>
<keyword evidence="2" id="KW-0378">Hydrolase</keyword>
<dbReference type="InterPro" id="IPR050266">
    <property type="entry name" value="AB_hydrolase_sf"/>
</dbReference>
<dbReference type="EMBL" id="CAKKLH010000277">
    <property type="protein sequence ID" value="CAH0107590.1"/>
    <property type="molecule type" value="Genomic_DNA"/>
</dbReference>
<dbReference type="PANTHER" id="PTHR43798:SF14">
    <property type="entry name" value="SERINE HYDROLASE-LIKE PROTEIN DDB_G0286239"/>
    <property type="match status" value="1"/>
</dbReference>
<gene>
    <name evidence="4" type="ORF">DGAL_LOCUS10910</name>
</gene>
<evidence type="ECO:0000259" key="3">
    <source>
        <dbReference type="Pfam" id="PF00561"/>
    </source>
</evidence>
<sequence length="419" mass="46390">MATVTSGVGGMKRLLIDVILLPSRLSRRQVSGVYHNVRDSRNIWQATINTARRYHPVSLASSFSKPAVAPIFVPFQSSSSSTFCKHKMVNSVETASVGAESNGCDNGHSAGQEVLVDTAASFKEIQIPLSWGHLAAKVWGKPNDHPILALHGWQDNAGTFDKLIPLLPSDLYVVCLDFCGHGLSSHYPKGMMYHYWDHIAHVRLVAEYFGWSRFSILGHSLGGIVGSMFTAVSPHMVDKLVMIDIVKPISTPARFQPDKSAKAIESYIQVLKKLEQNPPSYTYEAARERLVQANNGSIDSEAAEVLMRRGTKQHEDGGYYYSRDLRHVIPTVASYTAEQHAEYAKRVHCPLLLITAKGGLIYEDRSVIEDFIKIYRDVSKGGFQHAHVEGTHHVHLVNPENIAPVVSKFFSVDAEQAST</sequence>